<keyword evidence="5" id="KW-0479">Metal-binding</keyword>
<dbReference type="RefSeq" id="WP_377323758.1">
    <property type="nucleotide sequence ID" value="NZ_JBHSNG010000001.1"/>
</dbReference>
<dbReference type="SFLD" id="SFLDG01082">
    <property type="entry name" value="B12-binding_domain_containing"/>
    <property type="match status" value="1"/>
</dbReference>
<dbReference type="SMART" id="SM00729">
    <property type="entry name" value="Elp3"/>
    <property type="match status" value="1"/>
</dbReference>
<keyword evidence="6" id="KW-0408">Iron</keyword>
<evidence type="ECO:0000259" key="9">
    <source>
        <dbReference type="PROSITE" id="PS51332"/>
    </source>
</evidence>
<dbReference type="SFLD" id="SFLDS00029">
    <property type="entry name" value="Radical_SAM"/>
    <property type="match status" value="1"/>
</dbReference>
<feature type="compositionally biased region" description="Polar residues" evidence="8">
    <location>
        <begin position="483"/>
        <end position="492"/>
    </location>
</feature>
<name>A0ABW0SS58_9GAMM</name>
<dbReference type="EMBL" id="JBHSNG010000001">
    <property type="protein sequence ID" value="MFC5579836.1"/>
    <property type="molecule type" value="Genomic_DNA"/>
</dbReference>
<proteinExistence type="predicted"/>
<protein>
    <submittedName>
        <fullName evidence="11">B12-binding domain-containing radical SAM protein</fullName>
    </submittedName>
</protein>
<dbReference type="Gene3D" id="3.40.50.280">
    <property type="entry name" value="Cobalamin-binding domain"/>
    <property type="match status" value="1"/>
</dbReference>
<evidence type="ECO:0000256" key="8">
    <source>
        <dbReference type="SAM" id="MobiDB-lite"/>
    </source>
</evidence>
<dbReference type="InterPro" id="IPR006638">
    <property type="entry name" value="Elp3/MiaA/NifB-like_rSAM"/>
</dbReference>
<feature type="region of interest" description="Disordered" evidence="8">
    <location>
        <begin position="474"/>
        <end position="504"/>
    </location>
</feature>
<dbReference type="InterPro" id="IPR034466">
    <property type="entry name" value="Methyltransferase_Class_B"/>
</dbReference>
<organism evidence="11 12">
    <name type="scientific">Rhodanobacter terrae</name>
    <dbReference type="NCBI Taxonomy" id="418647"/>
    <lineage>
        <taxon>Bacteria</taxon>
        <taxon>Pseudomonadati</taxon>
        <taxon>Pseudomonadota</taxon>
        <taxon>Gammaproteobacteria</taxon>
        <taxon>Lysobacterales</taxon>
        <taxon>Rhodanobacteraceae</taxon>
        <taxon>Rhodanobacter</taxon>
    </lineage>
</organism>
<evidence type="ECO:0000259" key="10">
    <source>
        <dbReference type="PROSITE" id="PS51918"/>
    </source>
</evidence>
<evidence type="ECO:0000256" key="6">
    <source>
        <dbReference type="ARBA" id="ARBA00023004"/>
    </source>
</evidence>
<evidence type="ECO:0000256" key="5">
    <source>
        <dbReference type="ARBA" id="ARBA00022723"/>
    </source>
</evidence>
<dbReference type="InterPro" id="IPR058240">
    <property type="entry name" value="rSAM_sf"/>
</dbReference>
<accession>A0ABW0SS58</accession>
<dbReference type="SUPFAM" id="SSF102114">
    <property type="entry name" value="Radical SAM enzymes"/>
    <property type="match status" value="1"/>
</dbReference>
<dbReference type="Proteomes" id="UP001596111">
    <property type="component" value="Unassembled WGS sequence"/>
</dbReference>
<dbReference type="CDD" id="cd01335">
    <property type="entry name" value="Radical_SAM"/>
    <property type="match status" value="1"/>
</dbReference>
<dbReference type="Pfam" id="PF04055">
    <property type="entry name" value="Radical_SAM"/>
    <property type="match status" value="1"/>
</dbReference>
<dbReference type="PANTHER" id="PTHR43409">
    <property type="entry name" value="ANAEROBIC MAGNESIUM-PROTOPORPHYRIN IX MONOMETHYL ESTER CYCLASE-RELATED"/>
    <property type="match status" value="1"/>
</dbReference>
<keyword evidence="7" id="KW-0411">Iron-sulfur</keyword>
<comment type="caution">
    <text evidence="11">The sequence shown here is derived from an EMBL/GenBank/DDBJ whole genome shotgun (WGS) entry which is preliminary data.</text>
</comment>
<dbReference type="InterPro" id="IPR007197">
    <property type="entry name" value="rSAM"/>
</dbReference>
<comment type="cofactor">
    <cofactor evidence="1">
        <name>[4Fe-4S] cluster</name>
        <dbReference type="ChEBI" id="CHEBI:49883"/>
    </cofactor>
</comment>
<gene>
    <name evidence="11" type="ORF">ACFPPB_01710</name>
</gene>
<feature type="domain" description="B12-binding" evidence="9">
    <location>
        <begin position="1"/>
        <end position="151"/>
    </location>
</feature>
<sequence>MLKIQVGHSYFLSYDPKQWERGKPYPPLATIQVAALLRQMGHEVTLFDAMLADGVEDYQPSLLAARPDVVVFYEDNFNYLTKMCLGRMREAACQMIAEACAGGARVIVAGSDASDHPDAFLAAGADAVLIGEGIAALVELIGRLERDPDIDAQGWVSGIAGVATRMNGQTQLTRVGVMPPDPRMTGRPAWDLVDIERYRSRWHERHGYFSLNMAASRGCPFRCNWCAKPIWGNHYNQRRAEDVAAEMTYLKQTFKPDHIWLADDIFGFHVDWVMEFGAHLGAADGPIPFTIQTRADLISERMAAALERAGCAEAWLGAESGSQRVLDAMNKGTKVANLIAARTRLGEHGIRVGFFIQLGYLGEQLADLLATRELIAQAVPDDIGVSVSYPLPGTKFYEQVKTQLGAKTHWQDSGDLAMMFRGAYDSDFYRHVRDLLHEQVTLQQSRAIEPPEHYSKASAALDARWDALLADERAHRSEDATASAPTTTQANVPTAHHAATAQNR</sequence>
<dbReference type="SFLD" id="SFLDG01123">
    <property type="entry name" value="methyltransferase_(Class_B)"/>
    <property type="match status" value="1"/>
</dbReference>
<dbReference type="PANTHER" id="PTHR43409:SF7">
    <property type="entry name" value="BLL1977 PROTEIN"/>
    <property type="match status" value="1"/>
</dbReference>
<reference evidence="12" key="1">
    <citation type="journal article" date="2019" name="Int. J. Syst. Evol. Microbiol.">
        <title>The Global Catalogue of Microorganisms (GCM) 10K type strain sequencing project: providing services to taxonomists for standard genome sequencing and annotation.</title>
        <authorList>
            <consortium name="The Broad Institute Genomics Platform"/>
            <consortium name="The Broad Institute Genome Sequencing Center for Infectious Disease"/>
            <person name="Wu L."/>
            <person name="Ma J."/>
        </authorList>
    </citation>
    <scope>NUCLEOTIDE SEQUENCE [LARGE SCALE GENOMIC DNA]</scope>
    <source>
        <strain evidence="12">CGMCC 1.13587</strain>
    </source>
</reference>
<evidence type="ECO:0000256" key="1">
    <source>
        <dbReference type="ARBA" id="ARBA00001966"/>
    </source>
</evidence>
<dbReference type="PROSITE" id="PS51332">
    <property type="entry name" value="B12_BINDING"/>
    <property type="match status" value="1"/>
</dbReference>
<keyword evidence="4" id="KW-0949">S-adenosyl-L-methionine</keyword>
<evidence type="ECO:0000256" key="3">
    <source>
        <dbReference type="ARBA" id="ARBA00022679"/>
    </source>
</evidence>
<keyword evidence="3" id="KW-0808">Transferase</keyword>
<dbReference type="Gene3D" id="3.80.30.20">
    <property type="entry name" value="tm_1862 like domain"/>
    <property type="match status" value="1"/>
</dbReference>
<keyword evidence="2" id="KW-0489">Methyltransferase</keyword>
<dbReference type="InterPro" id="IPR023404">
    <property type="entry name" value="rSAM_horseshoe"/>
</dbReference>
<evidence type="ECO:0000256" key="7">
    <source>
        <dbReference type="ARBA" id="ARBA00023014"/>
    </source>
</evidence>
<dbReference type="InterPro" id="IPR006158">
    <property type="entry name" value="Cobalamin-bd"/>
</dbReference>
<evidence type="ECO:0000256" key="2">
    <source>
        <dbReference type="ARBA" id="ARBA00022603"/>
    </source>
</evidence>
<evidence type="ECO:0000313" key="12">
    <source>
        <dbReference type="Proteomes" id="UP001596111"/>
    </source>
</evidence>
<evidence type="ECO:0000313" key="11">
    <source>
        <dbReference type="EMBL" id="MFC5579836.1"/>
    </source>
</evidence>
<feature type="domain" description="Radical SAM core" evidence="10">
    <location>
        <begin position="205"/>
        <end position="434"/>
    </location>
</feature>
<dbReference type="PROSITE" id="PS51918">
    <property type="entry name" value="RADICAL_SAM"/>
    <property type="match status" value="1"/>
</dbReference>
<keyword evidence="12" id="KW-1185">Reference proteome</keyword>
<dbReference type="InterPro" id="IPR051198">
    <property type="entry name" value="BchE-like"/>
</dbReference>
<evidence type="ECO:0000256" key="4">
    <source>
        <dbReference type="ARBA" id="ARBA00022691"/>
    </source>
</evidence>